<feature type="region of interest" description="Disordered" evidence="1">
    <location>
        <begin position="1"/>
        <end position="29"/>
    </location>
</feature>
<proteinExistence type="predicted"/>
<dbReference type="EMBL" id="NBSK02000002">
    <property type="protein sequence ID" value="KAJ0221099.1"/>
    <property type="molecule type" value="Genomic_DNA"/>
</dbReference>
<keyword evidence="3" id="KW-1185">Reference proteome</keyword>
<sequence>MGMSHVATTKAMPTDIEDEIRDEKNPPPLDEDDIALLKTYGLGPYSTSIKKNEKDVKEMAKRINDLCGKLIFVRFLTQISLYEDSAFFACFTT</sequence>
<accession>A0A9R1WCA9</accession>
<comment type="caution">
    <text evidence="2">The sequence shown here is derived from an EMBL/GenBank/DDBJ whole genome shotgun (WGS) entry which is preliminary data.</text>
</comment>
<name>A0A9R1WCA9_LACSA</name>
<gene>
    <name evidence="2" type="ORF">LSAT_V11C200099460</name>
</gene>
<organism evidence="2 3">
    <name type="scientific">Lactuca sativa</name>
    <name type="common">Garden lettuce</name>
    <dbReference type="NCBI Taxonomy" id="4236"/>
    <lineage>
        <taxon>Eukaryota</taxon>
        <taxon>Viridiplantae</taxon>
        <taxon>Streptophyta</taxon>
        <taxon>Embryophyta</taxon>
        <taxon>Tracheophyta</taxon>
        <taxon>Spermatophyta</taxon>
        <taxon>Magnoliopsida</taxon>
        <taxon>eudicotyledons</taxon>
        <taxon>Gunneridae</taxon>
        <taxon>Pentapetalae</taxon>
        <taxon>asterids</taxon>
        <taxon>campanulids</taxon>
        <taxon>Asterales</taxon>
        <taxon>Asteraceae</taxon>
        <taxon>Cichorioideae</taxon>
        <taxon>Cichorieae</taxon>
        <taxon>Lactucinae</taxon>
        <taxon>Lactuca</taxon>
    </lineage>
</organism>
<protein>
    <submittedName>
        <fullName evidence="2">Uncharacterized protein</fullName>
    </submittedName>
</protein>
<dbReference type="Proteomes" id="UP000235145">
    <property type="component" value="Unassembled WGS sequence"/>
</dbReference>
<evidence type="ECO:0000256" key="1">
    <source>
        <dbReference type="SAM" id="MobiDB-lite"/>
    </source>
</evidence>
<dbReference type="AlphaFoldDB" id="A0A9R1WCA9"/>
<evidence type="ECO:0000313" key="3">
    <source>
        <dbReference type="Proteomes" id="UP000235145"/>
    </source>
</evidence>
<evidence type="ECO:0000313" key="2">
    <source>
        <dbReference type="EMBL" id="KAJ0221099.1"/>
    </source>
</evidence>
<reference evidence="2 3" key="1">
    <citation type="journal article" date="2017" name="Nat. Commun.">
        <title>Genome assembly with in vitro proximity ligation data and whole-genome triplication in lettuce.</title>
        <authorList>
            <person name="Reyes-Chin-Wo S."/>
            <person name="Wang Z."/>
            <person name="Yang X."/>
            <person name="Kozik A."/>
            <person name="Arikit S."/>
            <person name="Song C."/>
            <person name="Xia L."/>
            <person name="Froenicke L."/>
            <person name="Lavelle D.O."/>
            <person name="Truco M.J."/>
            <person name="Xia R."/>
            <person name="Zhu S."/>
            <person name="Xu C."/>
            <person name="Xu H."/>
            <person name="Xu X."/>
            <person name="Cox K."/>
            <person name="Korf I."/>
            <person name="Meyers B.C."/>
            <person name="Michelmore R.W."/>
        </authorList>
    </citation>
    <scope>NUCLEOTIDE SEQUENCE [LARGE SCALE GENOMIC DNA]</scope>
    <source>
        <strain evidence="3">cv. Salinas</strain>
        <tissue evidence="2">Seedlings</tissue>
    </source>
</reference>